<dbReference type="AlphaFoldDB" id="A0A8J2ZAS4"/>
<protein>
    <recommendedName>
        <fullName evidence="4">Mu-like prophage I protein</fullName>
    </recommendedName>
</protein>
<dbReference type="Pfam" id="PF10123">
    <property type="entry name" value="Mu-like_Pro"/>
    <property type="match status" value="1"/>
</dbReference>
<evidence type="ECO:0000313" key="2">
    <source>
        <dbReference type="EMBL" id="GGG30946.1"/>
    </source>
</evidence>
<feature type="coiled-coil region" evidence="1">
    <location>
        <begin position="228"/>
        <end position="255"/>
    </location>
</feature>
<dbReference type="EMBL" id="BMKS01000004">
    <property type="protein sequence ID" value="GGG30946.1"/>
    <property type="molecule type" value="Genomic_DNA"/>
</dbReference>
<evidence type="ECO:0008006" key="4">
    <source>
        <dbReference type="Google" id="ProtNLM"/>
    </source>
</evidence>
<sequence>MLIVSLHGTLPEAGTAGVPEWVHLIPAGTVRGADGRGPYTLRDPAAVIRASMAAGRLPIDENHATDLAMRTGGAAPARGWIVALEARADGIWGRVEWTPAGQALLAERAYRGISPALVVDRATGEVRQLLRAALTNTPNLPQLATLHTTQEQGLPMDLTKLRKALGLAEDADEAALLAAAEAARIAVETQARQLRRIAEAAQVPNPEAADAEQIVTALQTQAAAAADAGQLAREVVALQAQIAALQQERARERAIAAVDAAIRAGKPIPAVLREHYIARHVQDPAGVEKELAALPSLHGGGLGGRVPPPPGAGQAGLGADEAEVVALLGLDPEAFAKEKARLGQIAGAA</sequence>
<comment type="caution">
    <text evidence="2">The sequence shown here is derived from an EMBL/GenBank/DDBJ whole genome shotgun (WGS) entry which is preliminary data.</text>
</comment>
<evidence type="ECO:0000256" key="1">
    <source>
        <dbReference type="SAM" id="Coils"/>
    </source>
</evidence>
<gene>
    <name evidence="2" type="ORF">GCM10010964_18610</name>
</gene>
<dbReference type="InterPro" id="IPR012106">
    <property type="entry name" value="Phage_Mu_Gp1"/>
</dbReference>
<reference evidence="2 3" key="1">
    <citation type="journal article" date="2014" name="Int. J. Syst. Evol. Microbiol.">
        <title>Complete genome sequence of Corynebacterium casei LMG S-19264T (=DSM 44701T), isolated from a smear-ripened cheese.</title>
        <authorList>
            <consortium name="US DOE Joint Genome Institute (JGI-PGF)"/>
            <person name="Walter F."/>
            <person name="Albersmeier A."/>
            <person name="Kalinowski J."/>
            <person name="Ruckert C."/>
        </authorList>
    </citation>
    <scope>NUCLEOTIDE SEQUENCE [LARGE SCALE GENOMIC DNA]</scope>
    <source>
        <strain evidence="2 3">CGMCC 1.16330</strain>
    </source>
</reference>
<dbReference type="PIRSF" id="PIRSF016624">
    <property type="entry name" value="Mu_prophg_I"/>
    <property type="match status" value="1"/>
</dbReference>
<name>A0A8J2ZAS4_9PROT</name>
<dbReference type="Proteomes" id="UP000597507">
    <property type="component" value="Unassembled WGS sequence"/>
</dbReference>
<proteinExistence type="predicted"/>
<evidence type="ECO:0000313" key="3">
    <source>
        <dbReference type="Proteomes" id="UP000597507"/>
    </source>
</evidence>
<keyword evidence="1" id="KW-0175">Coiled coil</keyword>
<organism evidence="2 3">
    <name type="scientific">Caldovatus sediminis</name>
    <dbReference type="NCBI Taxonomy" id="2041189"/>
    <lineage>
        <taxon>Bacteria</taxon>
        <taxon>Pseudomonadati</taxon>
        <taxon>Pseudomonadota</taxon>
        <taxon>Alphaproteobacteria</taxon>
        <taxon>Acetobacterales</taxon>
        <taxon>Roseomonadaceae</taxon>
        <taxon>Caldovatus</taxon>
    </lineage>
</organism>
<keyword evidence="3" id="KW-1185">Reference proteome</keyword>
<dbReference type="RefSeq" id="WP_188899726.1">
    <property type="nucleotide sequence ID" value="NZ_BMKS01000004.1"/>
</dbReference>
<accession>A0A8J2ZAS4</accession>